<dbReference type="AlphaFoldDB" id="A0A6C0UAW9"/>
<keyword evidence="3" id="KW-1185">Reference proteome</keyword>
<dbReference type="InterPro" id="IPR025514">
    <property type="entry name" value="DUF4402"/>
</dbReference>
<sequence length="184" mass="18225">MKTFNSSKHFSFKKSRAAAVTAAAVLGVLAAPNVFAAAASDTATTSATVVTPIAIINAQDLSFGEFAAGTGGTVVLTTAGAASSTGDIVLTGGTSTAAQFTVTGQDDATFSIDISDNDLTHEDTVTTMALVTTHDVDGSTGDNPVTGTLTLGTQTIYAGGTLTVASAQSAGIYSGTITATVNYN</sequence>
<dbReference type="Proteomes" id="UP000477680">
    <property type="component" value="Chromosome"/>
</dbReference>
<protein>
    <submittedName>
        <fullName evidence="2">DUF4402 domain-containing protein</fullName>
    </submittedName>
</protein>
<evidence type="ECO:0000313" key="3">
    <source>
        <dbReference type="Proteomes" id="UP000477680"/>
    </source>
</evidence>
<gene>
    <name evidence="2" type="ORF">G3T16_18425</name>
</gene>
<organism evidence="2 3">
    <name type="scientific">Kineobactrum salinum</name>
    <dbReference type="NCBI Taxonomy" id="2708301"/>
    <lineage>
        <taxon>Bacteria</taxon>
        <taxon>Pseudomonadati</taxon>
        <taxon>Pseudomonadota</taxon>
        <taxon>Gammaproteobacteria</taxon>
        <taxon>Cellvibrionales</taxon>
        <taxon>Halieaceae</taxon>
        <taxon>Kineobactrum</taxon>
    </lineage>
</organism>
<dbReference type="EMBL" id="CP048711">
    <property type="protein sequence ID" value="QIB67074.1"/>
    <property type="molecule type" value="Genomic_DNA"/>
</dbReference>
<evidence type="ECO:0000313" key="2">
    <source>
        <dbReference type="EMBL" id="QIB67074.1"/>
    </source>
</evidence>
<accession>A0A6C0UAW9</accession>
<proteinExistence type="predicted"/>
<dbReference type="RefSeq" id="WP_163496502.1">
    <property type="nucleotide sequence ID" value="NZ_CP048711.1"/>
</dbReference>
<dbReference type="KEGG" id="kim:G3T16_18425"/>
<name>A0A6C0UAW9_9GAMM</name>
<feature type="chain" id="PRO_5025409761" evidence="1">
    <location>
        <begin position="37"/>
        <end position="184"/>
    </location>
</feature>
<feature type="signal peptide" evidence="1">
    <location>
        <begin position="1"/>
        <end position="36"/>
    </location>
</feature>
<dbReference type="Pfam" id="PF14352">
    <property type="entry name" value="DUF4402"/>
    <property type="match status" value="1"/>
</dbReference>
<reference evidence="2 3" key="1">
    <citation type="submission" date="2020-02" db="EMBL/GenBank/DDBJ databases">
        <title>Genome sequencing for Kineobactrum sp. M2.</title>
        <authorList>
            <person name="Park S.-J."/>
        </authorList>
    </citation>
    <scope>NUCLEOTIDE SEQUENCE [LARGE SCALE GENOMIC DNA]</scope>
    <source>
        <strain evidence="2 3">M2</strain>
    </source>
</reference>
<evidence type="ECO:0000256" key="1">
    <source>
        <dbReference type="SAM" id="SignalP"/>
    </source>
</evidence>
<keyword evidence="1" id="KW-0732">Signal</keyword>